<gene>
    <name evidence="1" type="ORF">BACOVA_02155</name>
</gene>
<dbReference type="AlphaFoldDB" id="A0AAN3A9M6"/>
<comment type="caution">
    <text evidence="1">The sequence shown here is derived from an EMBL/GenBank/DDBJ whole genome shotgun (WGS) entry which is preliminary data.</text>
</comment>
<proteinExistence type="predicted"/>
<dbReference type="Proteomes" id="UP000005475">
    <property type="component" value="Unassembled WGS sequence"/>
</dbReference>
<dbReference type="EMBL" id="AAXF02000047">
    <property type="protein sequence ID" value="EDO12265.1"/>
    <property type="molecule type" value="Genomic_DNA"/>
</dbReference>
<reference evidence="1 2" key="1">
    <citation type="submission" date="2007-03" db="EMBL/GenBank/DDBJ databases">
        <authorList>
            <person name="Fulton L."/>
            <person name="Clifton S."/>
            <person name="Fulton B."/>
            <person name="Xu J."/>
            <person name="Minx P."/>
            <person name="Pepin K.H."/>
            <person name="Johnson M."/>
            <person name="Thiruvilangam P."/>
            <person name="Bhonagiri V."/>
            <person name="Nash W.E."/>
            <person name="Mardis E.R."/>
            <person name="Wilson R.K."/>
        </authorList>
    </citation>
    <scope>NUCLEOTIDE SEQUENCE [LARGE SCALE GENOMIC DNA]</scope>
    <source>
        <strain evidence="2">ATCC 8483 / DSM 1896 / JCM 5824 / BCRC 10623 / CCUG 4943 / NCTC 11153</strain>
    </source>
</reference>
<evidence type="ECO:0000313" key="1">
    <source>
        <dbReference type="EMBL" id="EDO12265.1"/>
    </source>
</evidence>
<name>A0AAN3A9M6_BACO1</name>
<accession>A0AAN3A9M6</accession>
<sequence>MFPNKYWEGYTGYRQKGCKFYEICSLFVVKDGFINSEIQWQSF</sequence>
<reference evidence="2" key="2">
    <citation type="submission" date="2007-04" db="EMBL/GenBank/DDBJ databases">
        <title>Draft genome sequence of Bacteroides ovatus (ATCC 8483).</title>
        <authorList>
            <person name="Sudarsanam P."/>
            <person name="Ley R."/>
            <person name="Guruge J."/>
            <person name="Turnbaugh P.J."/>
            <person name="Mahowald M."/>
            <person name="Liep D."/>
            <person name="Gordon J."/>
        </authorList>
    </citation>
    <scope>NUCLEOTIDE SEQUENCE [LARGE SCALE GENOMIC DNA]</scope>
    <source>
        <strain evidence="2">ATCC 8483 / DSM 1896 / JCM 5824 / BCRC 10623 / CCUG 4943 / NCTC 11153</strain>
    </source>
</reference>
<evidence type="ECO:0000313" key="2">
    <source>
        <dbReference type="Proteomes" id="UP000005475"/>
    </source>
</evidence>
<organism evidence="1 2">
    <name type="scientific">Bacteroides ovatus (strain ATCC 8483 / DSM 1896 / JCM 5824 / BCRC 10623 / CCUG 4943 / NCTC 11153)</name>
    <dbReference type="NCBI Taxonomy" id="411476"/>
    <lineage>
        <taxon>Bacteria</taxon>
        <taxon>Pseudomonadati</taxon>
        <taxon>Bacteroidota</taxon>
        <taxon>Bacteroidia</taxon>
        <taxon>Bacteroidales</taxon>
        <taxon>Bacteroidaceae</taxon>
        <taxon>Bacteroides</taxon>
    </lineage>
</organism>
<protein>
    <submittedName>
        <fullName evidence="1">Uncharacterized protein</fullName>
    </submittedName>
</protein>